<evidence type="ECO:0000256" key="4">
    <source>
        <dbReference type="ARBA" id="ARBA00022857"/>
    </source>
</evidence>
<keyword evidence="4" id="KW-0521">NADP</keyword>
<evidence type="ECO:0000256" key="7">
    <source>
        <dbReference type="ARBA" id="ARBA00023098"/>
    </source>
</evidence>
<dbReference type="Pfam" id="PF08240">
    <property type="entry name" value="ADH_N"/>
    <property type="match status" value="1"/>
</dbReference>
<dbReference type="InterPro" id="IPR013154">
    <property type="entry name" value="ADH-like_N"/>
</dbReference>
<dbReference type="GO" id="GO:0006633">
    <property type="term" value="P:fatty acid biosynthetic process"/>
    <property type="evidence" value="ECO:0007669"/>
    <property type="project" value="UniProtKB-KW"/>
</dbReference>
<keyword evidence="2" id="KW-0444">Lipid biosynthesis</keyword>
<dbReference type="PANTHER" id="PTHR43981:SF2">
    <property type="entry name" value="ENOYL-[ACYL-CARRIER-PROTEIN] REDUCTASE, MITOCHONDRIAL"/>
    <property type="match status" value="1"/>
</dbReference>
<dbReference type="CDD" id="cd08292">
    <property type="entry name" value="ETR_like_2"/>
    <property type="match status" value="1"/>
</dbReference>
<dbReference type="Gene3D" id="3.90.180.10">
    <property type="entry name" value="Medium-chain alcohol dehydrogenases, catalytic domain"/>
    <property type="match status" value="1"/>
</dbReference>
<dbReference type="EMBL" id="CXPG01000013">
    <property type="protein sequence ID" value="CTQ32368.1"/>
    <property type="molecule type" value="Genomic_DNA"/>
</dbReference>
<dbReference type="Proteomes" id="UP000048908">
    <property type="component" value="Unassembled WGS sequence"/>
</dbReference>
<proteinExistence type="inferred from homology"/>
<evidence type="ECO:0000256" key="1">
    <source>
        <dbReference type="ARBA" id="ARBA00010371"/>
    </source>
</evidence>
<dbReference type="InterPro" id="IPR036291">
    <property type="entry name" value="NAD(P)-bd_dom_sf"/>
</dbReference>
<evidence type="ECO:0000256" key="9">
    <source>
        <dbReference type="ARBA" id="ARBA00038963"/>
    </source>
</evidence>
<keyword evidence="7" id="KW-0443">Lipid metabolism</keyword>
<dbReference type="OrthoDB" id="9780520at2"/>
<comment type="similarity">
    <text evidence="1">Belongs to the zinc-containing alcohol dehydrogenase family. Quinone oxidoreductase subfamily.</text>
</comment>
<dbReference type="SUPFAM" id="SSF51735">
    <property type="entry name" value="NAD(P)-binding Rossmann-fold domains"/>
    <property type="match status" value="1"/>
</dbReference>
<organism evidence="12 13">
    <name type="scientific">Jannaschia rubra</name>
    <dbReference type="NCBI Taxonomy" id="282197"/>
    <lineage>
        <taxon>Bacteria</taxon>
        <taxon>Pseudomonadati</taxon>
        <taxon>Pseudomonadota</taxon>
        <taxon>Alphaproteobacteria</taxon>
        <taxon>Rhodobacterales</taxon>
        <taxon>Roseobacteraceae</taxon>
        <taxon>Jannaschia</taxon>
    </lineage>
</organism>
<keyword evidence="13" id="KW-1185">Reference proteome</keyword>
<comment type="catalytic activity">
    <reaction evidence="10">
        <text>a 2,3-saturated acyl-[ACP] + NADP(+) = a (2E)-enoyl-[ACP] + NADPH + H(+)</text>
        <dbReference type="Rhea" id="RHEA:22564"/>
        <dbReference type="Rhea" id="RHEA-COMP:9925"/>
        <dbReference type="Rhea" id="RHEA-COMP:9926"/>
        <dbReference type="ChEBI" id="CHEBI:15378"/>
        <dbReference type="ChEBI" id="CHEBI:57783"/>
        <dbReference type="ChEBI" id="CHEBI:58349"/>
        <dbReference type="ChEBI" id="CHEBI:78784"/>
        <dbReference type="ChEBI" id="CHEBI:78785"/>
        <dbReference type="EC" id="1.3.1.104"/>
    </reaction>
</comment>
<evidence type="ECO:0000256" key="10">
    <source>
        <dbReference type="ARBA" id="ARBA00048843"/>
    </source>
</evidence>
<dbReference type="SUPFAM" id="SSF50129">
    <property type="entry name" value="GroES-like"/>
    <property type="match status" value="1"/>
</dbReference>
<feature type="domain" description="Enoyl reductase (ER)" evidence="11">
    <location>
        <begin position="11"/>
        <end position="322"/>
    </location>
</feature>
<accession>A0A0M6XN60</accession>
<dbReference type="RefSeq" id="WP_055681819.1">
    <property type="nucleotide sequence ID" value="NZ_CXPG01000013.1"/>
</dbReference>
<evidence type="ECO:0000256" key="6">
    <source>
        <dbReference type="ARBA" id="ARBA00023002"/>
    </source>
</evidence>
<dbReference type="InterPro" id="IPR011032">
    <property type="entry name" value="GroES-like_sf"/>
</dbReference>
<dbReference type="GO" id="GO:0141148">
    <property type="term" value="F:enoyl-[acyl-carrier-protein] reductase (NADPH) activity"/>
    <property type="evidence" value="ECO:0007669"/>
    <property type="project" value="UniProtKB-EC"/>
</dbReference>
<evidence type="ECO:0000256" key="2">
    <source>
        <dbReference type="ARBA" id="ARBA00022516"/>
    </source>
</evidence>
<protein>
    <recommendedName>
        <fullName evidence="9">enoyl-[acyl-carrier-protein] reductase</fullName>
        <ecNumber evidence="9">1.3.1.104</ecNumber>
    </recommendedName>
</protein>
<keyword evidence="6 12" id="KW-0560">Oxidoreductase</keyword>
<evidence type="ECO:0000256" key="8">
    <source>
        <dbReference type="ARBA" id="ARBA00023160"/>
    </source>
</evidence>
<reference evidence="12 13" key="1">
    <citation type="submission" date="2015-07" db="EMBL/GenBank/DDBJ databases">
        <authorList>
            <person name="Noorani M."/>
        </authorList>
    </citation>
    <scope>NUCLEOTIDE SEQUENCE [LARGE SCALE GENOMIC DNA]</scope>
    <source>
        <strain evidence="12 13">CECT 5088</strain>
    </source>
</reference>
<evidence type="ECO:0000313" key="12">
    <source>
        <dbReference type="EMBL" id="CTQ32368.1"/>
    </source>
</evidence>
<evidence type="ECO:0000256" key="3">
    <source>
        <dbReference type="ARBA" id="ARBA00022832"/>
    </source>
</evidence>
<name>A0A0M6XN60_9RHOB</name>
<dbReference type="STRING" id="282197.SAMN04488517_10571"/>
<evidence type="ECO:0000256" key="5">
    <source>
        <dbReference type="ARBA" id="ARBA00022946"/>
    </source>
</evidence>
<dbReference type="InterPro" id="IPR020843">
    <property type="entry name" value="ER"/>
</dbReference>
<evidence type="ECO:0000313" key="13">
    <source>
        <dbReference type="Proteomes" id="UP000048908"/>
    </source>
</evidence>
<sequence>MKAVTYDTFGEPADVLRASDIDRPEPGEGQILVRTILSPIHNHDLWTARGTYGHKPDLPATGGTEGVGTVEAVGKGVDDAMIGKRVATAGTGTWAEYFLADAGSAIPLPDDIPDEVGAQLIAMPFSALTLLEFLNVSEGDFVIQTAANGTVGKLMNDLAPTRGIKLVSLVRREEAKKEMRDLGAQHVVSTDDDDWQDQVRRIVGEDGARAAIDSVGGKIVADIADLLGRDGLLVVFGTATGEPLRLNAGPMISHHLVVRGFWASRIISDMADDEKARLMGEIVGLASEGKLDLSSAGEYALDDIGEAVKASLTPGRDGKVLMKP</sequence>
<dbReference type="EC" id="1.3.1.104" evidence="9"/>
<keyword evidence="3" id="KW-0276">Fatty acid metabolism</keyword>
<dbReference type="PANTHER" id="PTHR43981">
    <property type="entry name" value="ENOYL-[ACYL-CARRIER-PROTEIN] REDUCTASE, MITOCHONDRIAL"/>
    <property type="match status" value="1"/>
</dbReference>
<dbReference type="AlphaFoldDB" id="A0A0M6XN60"/>
<dbReference type="SMART" id="SM00829">
    <property type="entry name" value="PKS_ER"/>
    <property type="match status" value="1"/>
</dbReference>
<evidence type="ECO:0000259" key="11">
    <source>
        <dbReference type="SMART" id="SM00829"/>
    </source>
</evidence>
<dbReference type="InterPro" id="IPR051034">
    <property type="entry name" value="Mito_Enoyl-ACP_Reductase"/>
</dbReference>
<keyword evidence="5" id="KW-0809">Transit peptide</keyword>
<dbReference type="InterPro" id="IPR013149">
    <property type="entry name" value="ADH-like_C"/>
</dbReference>
<keyword evidence="8" id="KW-0275">Fatty acid biosynthesis</keyword>
<dbReference type="Pfam" id="PF00107">
    <property type="entry name" value="ADH_zinc_N"/>
    <property type="match status" value="1"/>
</dbReference>
<dbReference type="Gene3D" id="3.40.50.720">
    <property type="entry name" value="NAD(P)-binding Rossmann-like Domain"/>
    <property type="match status" value="1"/>
</dbReference>
<gene>
    <name evidence="12" type="primary">qorA</name>
    <name evidence="12" type="ORF">JAN5088_01133</name>
</gene>